<dbReference type="AlphaFoldDB" id="A0A9P6XM65"/>
<dbReference type="Proteomes" id="UP000740926">
    <property type="component" value="Unassembled WGS sequence"/>
</dbReference>
<sequence>MRAEDHRDAPPTDLSLAVLRSVSPVHMQPAVGPGVVPHGASAPAALPRAHGVRVPGPDPVAADCPEGTCAGH</sequence>
<evidence type="ECO:0000313" key="1">
    <source>
        <dbReference type="EMBL" id="KAG1524778.1"/>
    </source>
</evidence>
<name>A0A9P6XM65_9FUNG</name>
<evidence type="ECO:0000313" key="2">
    <source>
        <dbReference type="Proteomes" id="UP000740926"/>
    </source>
</evidence>
<reference evidence="1 2" key="1">
    <citation type="journal article" date="2020" name="Microb. Genom.">
        <title>Genetic diversity of clinical and environmental Mucorales isolates obtained from an investigation of mucormycosis cases among solid organ transplant recipients.</title>
        <authorList>
            <person name="Nguyen M.H."/>
            <person name="Kaul D."/>
            <person name="Muto C."/>
            <person name="Cheng S.J."/>
            <person name="Richter R.A."/>
            <person name="Bruno V.M."/>
            <person name="Liu G."/>
            <person name="Beyhan S."/>
            <person name="Sundermann A.J."/>
            <person name="Mounaud S."/>
            <person name="Pasculle A.W."/>
            <person name="Nierman W.C."/>
            <person name="Driscoll E."/>
            <person name="Cumbie R."/>
            <person name="Clancy C.J."/>
            <person name="Dupont C.L."/>
        </authorList>
    </citation>
    <scope>NUCLEOTIDE SEQUENCE [LARGE SCALE GENOMIC DNA]</scope>
    <source>
        <strain evidence="1 2">GL24</strain>
    </source>
</reference>
<accession>A0A9P6XM65</accession>
<comment type="caution">
    <text evidence="1">The sequence shown here is derived from an EMBL/GenBank/DDBJ whole genome shotgun (WGS) entry which is preliminary data.</text>
</comment>
<gene>
    <name evidence="1" type="ORF">G6F50_018502</name>
</gene>
<keyword evidence="2" id="KW-1185">Reference proteome</keyword>
<proteinExistence type="predicted"/>
<organism evidence="1 2">
    <name type="scientific">Rhizopus delemar</name>
    <dbReference type="NCBI Taxonomy" id="936053"/>
    <lineage>
        <taxon>Eukaryota</taxon>
        <taxon>Fungi</taxon>
        <taxon>Fungi incertae sedis</taxon>
        <taxon>Mucoromycota</taxon>
        <taxon>Mucoromycotina</taxon>
        <taxon>Mucoromycetes</taxon>
        <taxon>Mucorales</taxon>
        <taxon>Mucorineae</taxon>
        <taxon>Rhizopodaceae</taxon>
        <taxon>Rhizopus</taxon>
    </lineage>
</organism>
<dbReference type="EMBL" id="JAANIU010019093">
    <property type="protein sequence ID" value="KAG1524778.1"/>
    <property type="molecule type" value="Genomic_DNA"/>
</dbReference>
<protein>
    <submittedName>
        <fullName evidence="1">Uncharacterized protein</fullName>
    </submittedName>
</protein>